<reference evidence="7" key="2">
    <citation type="submission" date="2022-06" db="UniProtKB">
        <authorList>
            <consortium name="EnsemblMetazoa"/>
        </authorList>
    </citation>
    <scope>IDENTIFICATION</scope>
</reference>
<evidence type="ECO:0000256" key="2">
    <source>
        <dbReference type="ARBA" id="ARBA00022692"/>
    </source>
</evidence>
<evidence type="ECO:0000256" key="4">
    <source>
        <dbReference type="ARBA" id="ARBA00023136"/>
    </source>
</evidence>
<feature type="transmembrane region" description="Helical" evidence="5">
    <location>
        <begin position="164"/>
        <end position="188"/>
    </location>
</feature>
<proteinExistence type="predicted"/>
<evidence type="ECO:0000313" key="8">
    <source>
        <dbReference type="Proteomes" id="UP000007819"/>
    </source>
</evidence>
<evidence type="ECO:0000259" key="6">
    <source>
        <dbReference type="PROSITE" id="PS50261"/>
    </source>
</evidence>
<sequence length="309" mass="36022">MPFTLSAYETDAGGSPASLSNNTVLPWNIDDQCQRFWTKYNNFMLTTDGNLHIFTEVGEWIIPIMEYCVEYFAFDGPLEASDLMAYVCPNAKPPAFSFVFWVIFTTSIVCLALTLIVYTTLPYLRNAHGYYVMFYMTCQLMYFVCEMITKMVKHDLDSPLCIPFGYFSLFTTLTTCCWLNVICFDIYWTLRYNNSTNRNTSKSVRTIMYHIYSWGFSSIIVSTGYLFQHSQNKTLRELAPDIGKYKCNFYIYNHYGHFIFYLLPSCSTLTANLILFLLTAIHCSGVKSELNKFKRTDSKTEMFLFYKER</sequence>
<dbReference type="InterPro" id="IPR017981">
    <property type="entry name" value="GPCR_2-like_7TM"/>
</dbReference>
<evidence type="ECO:0000313" key="7">
    <source>
        <dbReference type="EnsemblMetazoa" id="XP_029346092.1"/>
    </source>
</evidence>
<keyword evidence="8" id="KW-1185">Reference proteome</keyword>
<dbReference type="InterPro" id="IPR052808">
    <property type="entry name" value="GPCR_Mth-like"/>
</dbReference>
<organism evidence="7 8">
    <name type="scientific">Acyrthosiphon pisum</name>
    <name type="common">Pea aphid</name>
    <dbReference type="NCBI Taxonomy" id="7029"/>
    <lineage>
        <taxon>Eukaryota</taxon>
        <taxon>Metazoa</taxon>
        <taxon>Ecdysozoa</taxon>
        <taxon>Arthropoda</taxon>
        <taxon>Hexapoda</taxon>
        <taxon>Insecta</taxon>
        <taxon>Pterygota</taxon>
        <taxon>Neoptera</taxon>
        <taxon>Paraneoptera</taxon>
        <taxon>Hemiptera</taxon>
        <taxon>Sternorrhyncha</taxon>
        <taxon>Aphidomorpha</taxon>
        <taxon>Aphidoidea</taxon>
        <taxon>Aphididae</taxon>
        <taxon>Macrosiphini</taxon>
        <taxon>Acyrthosiphon</taxon>
    </lineage>
</organism>
<dbReference type="PANTHER" id="PTHR46953:SF1">
    <property type="entry name" value="G-PROTEIN COUPLED RECEPTOR MTH-LIKE 1-RELATED"/>
    <property type="match status" value="1"/>
</dbReference>
<dbReference type="PANTHER" id="PTHR46953">
    <property type="entry name" value="G-PROTEIN COUPLED RECEPTOR MTH-LIKE 1-RELATED"/>
    <property type="match status" value="1"/>
</dbReference>
<keyword evidence="4 5" id="KW-0472">Membrane</keyword>
<dbReference type="Gene3D" id="1.20.1070.10">
    <property type="entry name" value="Rhodopsin 7-helix transmembrane proteins"/>
    <property type="match status" value="1"/>
</dbReference>
<comment type="subcellular location">
    <subcellularLocation>
        <location evidence="1">Membrane</location>
        <topology evidence="1">Multi-pass membrane protein</topology>
    </subcellularLocation>
</comment>
<feature type="domain" description="G-protein coupled receptors family 2 profile 2" evidence="6">
    <location>
        <begin position="96"/>
        <end position="277"/>
    </location>
</feature>
<feature type="transmembrane region" description="Helical" evidence="5">
    <location>
        <begin position="209"/>
        <end position="227"/>
    </location>
</feature>
<accession>A0A8R2JSF6</accession>
<dbReference type="AlphaFoldDB" id="A0A8R2JSF6"/>
<feature type="transmembrane region" description="Helical" evidence="5">
    <location>
        <begin position="258"/>
        <end position="285"/>
    </location>
</feature>
<evidence type="ECO:0000256" key="5">
    <source>
        <dbReference type="SAM" id="Phobius"/>
    </source>
</evidence>
<feature type="transmembrane region" description="Helical" evidence="5">
    <location>
        <begin position="98"/>
        <end position="118"/>
    </location>
</feature>
<evidence type="ECO:0000256" key="3">
    <source>
        <dbReference type="ARBA" id="ARBA00022989"/>
    </source>
</evidence>
<dbReference type="GO" id="GO:0007166">
    <property type="term" value="P:cell surface receptor signaling pathway"/>
    <property type="evidence" value="ECO:0007669"/>
    <property type="project" value="InterPro"/>
</dbReference>
<name>A0A8R2JSF6_ACYPI</name>
<protein>
    <recommendedName>
        <fullName evidence="6">G-protein coupled receptors family 2 profile 2 domain-containing protein</fullName>
    </recommendedName>
</protein>
<keyword evidence="2 5" id="KW-0812">Transmembrane</keyword>
<dbReference type="RefSeq" id="XP_029346092.1">
    <property type="nucleotide sequence ID" value="XM_029490232.1"/>
</dbReference>
<evidence type="ECO:0000256" key="1">
    <source>
        <dbReference type="ARBA" id="ARBA00004141"/>
    </source>
</evidence>
<dbReference type="GO" id="GO:0016020">
    <property type="term" value="C:membrane"/>
    <property type="evidence" value="ECO:0007669"/>
    <property type="project" value="UniProtKB-SubCell"/>
</dbReference>
<dbReference type="Proteomes" id="UP000007819">
    <property type="component" value="Chromosome A2"/>
</dbReference>
<dbReference type="KEGG" id="api:100575684"/>
<dbReference type="EnsemblMetazoa" id="XM_029490232.1">
    <property type="protein sequence ID" value="XP_029346092.1"/>
    <property type="gene ID" value="LOC100575684"/>
</dbReference>
<dbReference type="GeneID" id="100575684"/>
<reference evidence="8" key="1">
    <citation type="submission" date="2010-06" db="EMBL/GenBank/DDBJ databases">
        <authorList>
            <person name="Jiang H."/>
            <person name="Abraham K."/>
            <person name="Ali S."/>
            <person name="Alsbrooks S.L."/>
            <person name="Anim B.N."/>
            <person name="Anosike U.S."/>
            <person name="Attaway T."/>
            <person name="Bandaranaike D.P."/>
            <person name="Battles P.K."/>
            <person name="Bell S.N."/>
            <person name="Bell A.V."/>
            <person name="Beltran B."/>
            <person name="Bickham C."/>
            <person name="Bustamante Y."/>
            <person name="Caleb T."/>
            <person name="Canada A."/>
            <person name="Cardenas V."/>
            <person name="Carter K."/>
            <person name="Chacko J."/>
            <person name="Chandrabose M.N."/>
            <person name="Chavez D."/>
            <person name="Chavez A."/>
            <person name="Chen L."/>
            <person name="Chu H.-S."/>
            <person name="Claassen K.J."/>
            <person name="Cockrell R."/>
            <person name="Collins M."/>
            <person name="Cooper J.A."/>
            <person name="Cree A."/>
            <person name="Curry S.M."/>
            <person name="Da Y."/>
            <person name="Dao M.D."/>
            <person name="Das B."/>
            <person name="Davila M.-L."/>
            <person name="Davy-Carroll L."/>
            <person name="Denson S."/>
            <person name="Dinh H."/>
            <person name="Ebong V.E."/>
            <person name="Edwards J.R."/>
            <person name="Egan A."/>
            <person name="El-Daye J."/>
            <person name="Escobedo L."/>
            <person name="Fernandez S."/>
            <person name="Fernando P.R."/>
            <person name="Flagg N."/>
            <person name="Forbes L.D."/>
            <person name="Fowler R.G."/>
            <person name="Fu Q."/>
            <person name="Gabisi R.A."/>
            <person name="Ganer J."/>
            <person name="Garbino Pronczuk A."/>
            <person name="Garcia R.M."/>
            <person name="Garner T."/>
            <person name="Garrett T.E."/>
            <person name="Gonzalez D.A."/>
            <person name="Hamid H."/>
            <person name="Hawkins E.S."/>
            <person name="Hirani K."/>
            <person name="Hogues M.E."/>
            <person name="Hollins B."/>
            <person name="Hsiao C.-H."/>
            <person name="Jabil R."/>
            <person name="James M.L."/>
            <person name="Jhangiani S.N."/>
            <person name="Johnson B."/>
            <person name="Johnson Q."/>
            <person name="Joshi V."/>
            <person name="Kalu J.B."/>
            <person name="Kam C."/>
            <person name="Kashfia A."/>
            <person name="Keebler J."/>
            <person name="Kisamo H."/>
            <person name="Kovar C.L."/>
            <person name="Lago L.A."/>
            <person name="Lai C.-Y."/>
            <person name="Laidlaw J."/>
            <person name="Lara F."/>
            <person name="Le T.-K."/>
            <person name="Lee S.L."/>
            <person name="Legall F.H."/>
            <person name="Lemon S.J."/>
            <person name="Lewis L.R."/>
            <person name="Li B."/>
            <person name="Liu Y."/>
            <person name="Liu Y.-S."/>
            <person name="Lopez J."/>
            <person name="Lozado R.J."/>
            <person name="Lu J."/>
            <person name="Madu R.C."/>
            <person name="Maheshwari M."/>
            <person name="Maheshwari R."/>
            <person name="Malloy K."/>
            <person name="Martinez E."/>
            <person name="Mathew T."/>
            <person name="Mercado I.C."/>
            <person name="Mercado C."/>
            <person name="Meyer B."/>
            <person name="Montgomery K."/>
            <person name="Morgan M.B."/>
            <person name="Munidasa M."/>
            <person name="Nazareth L.V."/>
            <person name="Nelson J."/>
            <person name="Ng B.M."/>
            <person name="Nguyen N.B."/>
            <person name="Nguyen P.Q."/>
            <person name="Nguyen T."/>
            <person name="Obregon M."/>
            <person name="Okwuonu G.O."/>
            <person name="Onwere C.G."/>
            <person name="Orozco G."/>
            <person name="Parra A."/>
            <person name="Patel S."/>
            <person name="Patil S."/>
            <person name="Perez A."/>
            <person name="Perez Y."/>
            <person name="Pham C."/>
            <person name="Primus E.L."/>
            <person name="Pu L.-L."/>
            <person name="Puazo M."/>
            <person name="Qin X."/>
            <person name="Quiroz J.B."/>
            <person name="Reese J."/>
            <person name="Richards S."/>
            <person name="Rives C.M."/>
            <person name="Robberts R."/>
            <person name="Ruiz S.J."/>
            <person name="Ruiz M.J."/>
            <person name="Santibanez J."/>
            <person name="Schneider B.W."/>
            <person name="Sisson I."/>
            <person name="Smith M."/>
            <person name="Sodergren E."/>
            <person name="Song X.-Z."/>
            <person name="Song B.B."/>
            <person name="Summersgill H."/>
            <person name="Thelus R."/>
            <person name="Thornton R.D."/>
            <person name="Trejos Z.Y."/>
            <person name="Usmani K."/>
            <person name="Vattathil S."/>
            <person name="Villasana D."/>
            <person name="Walker D.L."/>
            <person name="Wang S."/>
            <person name="Wang K."/>
            <person name="White C.S."/>
            <person name="Williams A.C."/>
            <person name="Williamson J."/>
            <person name="Wilson K."/>
            <person name="Woghiren I.O."/>
            <person name="Woodworth J.R."/>
            <person name="Worley K.C."/>
            <person name="Wright R.A."/>
            <person name="Wu W."/>
            <person name="Young L."/>
            <person name="Zhang L."/>
            <person name="Zhang J."/>
            <person name="Zhu Y."/>
            <person name="Muzny D.M."/>
            <person name="Weinstock G."/>
            <person name="Gibbs R.A."/>
        </authorList>
    </citation>
    <scope>NUCLEOTIDE SEQUENCE [LARGE SCALE GENOMIC DNA]</scope>
    <source>
        <strain evidence="8">LSR1</strain>
    </source>
</reference>
<keyword evidence="3 5" id="KW-1133">Transmembrane helix</keyword>
<dbReference type="SUPFAM" id="SSF81321">
    <property type="entry name" value="Family A G protein-coupled receptor-like"/>
    <property type="match status" value="1"/>
</dbReference>
<dbReference type="PROSITE" id="PS50261">
    <property type="entry name" value="G_PROTEIN_RECEP_F2_4"/>
    <property type="match status" value="1"/>
</dbReference>
<dbReference type="GO" id="GO:0004888">
    <property type="term" value="F:transmembrane signaling receptor activity"/>
    <property type="evidence" value="ECO:0007669"/>
    <property type="project" value="InterPro"/>
</dbReference>
<feature type="transmembrane region" description="Helical" evidence="5">
    <location>
        <begin position="130"/>
        <end position="152"/>
    </location>
</feature>
<dbReference type="OrthoDB" id="6134459at2759"/>